<name>A0A5C6CQT1_9BACT</name>
<keyword evidence="4" id="KW-1185">Reference proteome</keyword>
<dbReference type="RefSeq" id="WP_146451393.1">
    <property type="nucleotide sequence ID" value="NZ_SJPS01000004.1"/>
</dbReference>
<feature type="chain" id="PRO_5023150087" description="Ice-binding protein C-terminal domain-containing protein" evidence="1">
    <location>
        <begin position="23"/>
        <end position="234"/>
    </location>
</feature>
<keyword evidence="1" id="KW-0732">Signal</keyword>
<feature type="signal peptide" evidence="1">
    <location>
        <begin position="1"/>
        <end position="22"/>
    </location>
</feature>
<evidence type="ECO:0000256" key="1">
    <source>
        <dbReference type="SAM" id="SignalP"/>
    </source>
</evidence>
<dbReference type="EMBL" id="SJPS01000004">
    <property type="protein sequence ID" value="TWU25821.1"/>
    <property type="molecule type" value="Genomic_DNA"/>
</dbReference>
<evidence type="ECO:0000313" key="4">
    <source>
        <dbReference type="Proteomes" id="UP000318437"/>
    </source>
</evidence>
<proteinExistence type="predicted"/>
<sequence precursor="true">MKTTTRLFAFSMLLCYSSSAFAVLVGPTGTAPGGNSWVNTGGVSGTEALATWDYSGFNPGSFSALYFGLNQVDYGPLAATINGGSLNPLSYVGSSGTTATWSVSAPYTSAGGTGDPPSGNYPITFTMTVSGLGPSPWIDATSLGLSADIGAVADNSAGADFTLHWQVLVDMGSYGIVPLNGPGGVPGSNHTGFSFADGFYSTAAVPEPSSFLCVGLVGLGLIGWKKLKQNRESN</sequence>
<dbReference type="Proteomes" id="UP000318437">
    <property type="component" value="Unassembled WGS sequence"/>
</dbReference>
<dbReference type="InterPro" id="IPR013424">
    <property type="entry name" value="Ice-binding_C"/>
</dbReference>
<dbReference type="Pfam" id="PF07589">
    <property type="entry name" value="PEP-CTERM"/>
    <property type="match status" value="1"/>
</dbReference>
<gene>
    <name evidence="3" type="ORF">Pla144_30330</name>
</gene>
<feature type="domain" description="Ice-binding protein C-terminal" evidence="2">
    <location>
        <begin position="204"/>
        <end position="224"/>
    </location>
</feature>
<protein>
    <recommendedName>
        <fullName evidence="2">Ice-binding protein C-terminal domain-containing protein</fullName>
    </recommendedName>
</protein>
<organism evidence="3 4">
    <name type="scientific">Bythopirellula polymerisocia</name>
    <dbReference type="NCBI Taxonomy" id="2528003"/>
    <lineage>
        <taxon>Bacteria</taxon>
        <taxon>Pseudomonadati</taxon>
        <taxon>Planctomycetota</taxon>
        <taxon>Planctomycetia</taxon>
        <taxon>Pirellulales</taxon>
        <taxon>Lacipirellulaceae</taxon>
        <taxon>Bythopirellula</taxon>
    </lineage>
</organism>
<accession>A0A5C6CQT1</accession>
<dbReference type="AlphaFoldDB" id="A0A5C6CQT1"/>
<dbReference type="NCBIfam" id="TIGR02595">
    <property type="entry name" value="PEP_CTERM"/>
    <property type="match status" value="1"/>
</dbReference>
<reference evidence="3 4" key="1">
    <citation type="submission" date="2019-02" db="EMBL/GenBank/DDBJ databases">
        <title>Deep-cultivation of Planctomycetes and their phenomic and genomic characterization uncovers novel biology.</title>
        <authorList>
            <person name="Wiegand S."/>
            <person name="Jogler M."/>
            <person name="Boedeker C."/>
            <person name="Pinto D."/>
            <person name="Vollmers J."/>
            <person name="Rivas-Marin E."/>
            <person name="Kohn T."/>
            <person name="Peeters S.H."/>
            <person name="Heuer A."/>
            <person name="Rast P."/>
            <person name="Oberbeckmann S."/>
            <person name="Bunk B."/>
            <person name="Jeske O."/>
            <person name="Meyerdierks A."/>
            <person name="Storesund J.E."/>
            <person name="Kallscheuer N."/>
            <person name="Luecker S."/>
            <person name="Lage O.M."/>
            <person name="Pohl T."/>
            <person name="Merkel B.J."/>
            <person name="Hornburger P."/>
            <person name="Mueller R.-W."/>
            <person name="Bruemmer F."/>
            <person name="Labrenz M."/>
            <person name="Spormann A.M."/>
            <person name="Op Den Camp H."/>
            <person name="Overmann J."/>
            <person name="Amann R."/>
            <person name="Jetten M.S.M."/>
            <person name="Mascher T."/>
            <person name="Medema M.H."/>
            <person name="Devos D.P."/>
            <person name="Kaster A.-K."/>
            <person name="Ovreas L."/>
            <person name="Rohde M."/>
            <person name="Galperin M.Y."/>
            <person name="Jogler C."/>
        </authorList>
    </citation>
    <scope>NUCLEOTIDE SEQUENCE [LARGE SCALE GENOMIC DNA]</scope>
    <source>
        <strain evidence="3 4">Pla144</strain>
    </source>
</reference>
<comment type="caution">
    <text evidence="3">The sequence shown here is derived from an EMBL/GenBank/DDBJ whole genome shotgun (WGS) entry which is preliminary data.</text>
</comment>
<dbReference type="OrthoDB" id="296903at2"/>
<evidence type="ECO:0000313" key="3">
    <source>
        <dbReference type="EMBL" id="TWU25821.1"/>
    </source>
</evidence>
<evidence type="ECO:0000259" key="2">
    <source>
        <dbReference type="Pfam" id="PF07589"/>
    </source>
</evidence>